<dbReference type="Proteomes" id="UP000253919">
    <property type="component" value="Unassembled WGS sequence"/>
</dbReference>
<gene>
    <name evidence="2" type="ORF">AHMF7616_03066</name>
</gene>
<sequence>MTLENRLQAFIQLGRQLQNLSPEQVQELALGARRQNAWFDETNVHNALESIAAQLHETKLRNWLANYPIVPVQPRKIGVVMAGNIPLVGFHDLLTVLLSGNFLYAKLSSEDTFLPKWLLQQLITIEPGFQEFVQFVDLLKDVDAIIATGSDNTARYFEYYFAKKPHIIRKNRSSLAVLTGFESPKELAKLGNDIFQYYGLGCRNVAKLFVPEGYTVDTLLQALEPYKEVLNHHKYANNYDYNKSILLINQTPHYDNGFLLLTENKQLVSPISVLHLEYYTDQENLKQKIEAQSGKIQCIVSALGWYEGSVPFGEAQCPTVDQYADKVDTMAFLLSLDSLQQVPG</sequence>
<evidence type="ECO:0008006" key="4">
    <source>
        <dbReference type="Google" id="ProtNLM"/>
    </source>
</evidence>
<dbReference type="OrthoDB" id="1522941at2"/>
<dbReference type="GO" id="GO:0003995">
    <property type="term" value="F:acyl-CoA dehydrogenase activity"/>
    <property type="evidence" value="ECO:0007669"/>
    <property type="project" value="InterPro"/>
</dbReference>
<evidence type="ECO:0000256" key="1">
    <source>
        <dbReference type="ARBA" id="ARBA00022857"/>
    </source>
</evidence>
<keyword evidence="3" id="KW-1185">Reference proteome</keyword>
<comment type="caution">
    <text evidence="2">The sequence shown here is derived from an EMBL/GenBank/DDBJ whole genome shotgun (WGS) entry which is preliminary data.</text>
</comment>
<dbReference type="Pfam" id="PF05893">
    <property type="entry name" value="LuxC"/>
    <property type="match status" value="1"/>
</dbReference>
<organism evidence="2 3">
    <name type="scientific">Adhaeribacter pallidiroseus</name>
    <dbReference type="NCBI Taxonomy" id="2072847"/>
    <lineage>
        <taxon>Bacteria</taxon>
        <taxon>Pseudomonadati</taxon>
        <taxon>Bacteroidota</taxon>
        <taxon>Cytophagia</taxon>
        <taxon>Cytophagales</taxon>
        <taxon>Hymenobacteraceae</taxon>
        <taxon>Adhaeribacter</taxon>
    </lineage>
</organism>
<protein>
    <recommendedName>
        <fullName evidence="4">Acyl-CoA reductase</fullName>
    </recommendedName>
</protein>
<reference evidence="2 3" key="1">
    <citation type="submission" date="2018-04" db="EMBL/GenBank/DDBJ databases">
        <title>Adhaeribacter sp. HMF7616 genome sequencing and assembly.</title>
        <authorList>
            <person name="Kang H."/>
            <person name="Kang J."/>
            <person name="Cha I."/>
            <person name="Kim H."/>
            <person name="Joh K."/>
        </authorList>
    </citation>
    <scope>NUCLEOTIDE SEQUENCE [LARGE SCALE GENOMIC DNA]</scope>
    <source>
        <strain evidence="2 3">HMF7616</strain>
    </source>
</reference>
<dbReference type="GO" id="GO:0008218">
    <property type="term" value="P:bioluminescence"/>
    <property type="evidence" value="ECO:0007669"/>
    <property type="project" value="InterPro"/>
</dbReference>
<evidence type="ECO:0000313" key="2">
    <source>
        <dbReference type="EMBL" id="RDC64452.1"/>
    </source>
</evidence>
<evidence type="ECO:0000313" key="3">
    <source>
        <dbReference type="Proteomes" id="UP000253919"/>
    </source>
</evidence>
<dbReference type="SUPFAM" id="SSF53720">
    <property type="entry name" value="ALDH-like"/>
    <property type="match status" value="1"/>
</dbReference>
<dbReference type="RefSeq" id="WP_115373604.1">
    <property type="nucleotide sequence ID" value="NZ_QASA01000001.1"/>
</dbReference>
<name>A0A369QJ78_9BACT</name>
<accession>A0A369QJ78</accession>
<proteinExistence type="predicted"/>
<dbReference type="InterPro" id="IPR016161">
    <property type="entry name" value="Ald_DH/histidinol_DH"/>
</dbReference>
<keyword evidence="1" id="KW-0521">NADP</keyword>
<dbReference type="InterPro" id="IPR008670">
    <property type="entry name" value="CoA_reduct_LuxC"/>
</dbReference>
<dbReference type="AlphaFoldDB" id="A0A369QJ78"/>
<dbReference type="EMBL" id="QASA01000001">
    <property type="protein sequence ID" value="RDC64452.1"/>
    <property type="molecule type" value="Genomic_DNA"/>
</dbReference>